<dbReference type="Gene3D" id="3.40.50.2300">
    <property type="match status" value="2"/>
</dbReference>
<evidence type="ECO:0000256" key="6">
    <source>
        <dbReference type="ARBA" id="ARBA00023237"/>
    </source>
</evidence>
<dbReference type="Gene3D" id="1.25.40.10">
    <property type="entry name" value="Tetratricopeptide repeat domain"/>
    <property type="match status" value="1"/>
</dbReference>
<dbReference type="GO" id="GO:0030234">
    <property type="term" value="F:enzyme regulator activity"/>
    <property type="evidence" value="ECO:0007669"/>
    <property type="project" value="TreeGrafter"/>
</dbReference>
<gene>
    <name evidence="9" type="ORF">GFB47_01675</name>
</gene>
<evidence type="ECO:0000256" key="2">
    <source>
        <dbReference type="ARBA" id="ARBA00022960"/>
    </source>
</evidence>
<keyword evidence="5" id="KW-0564">Palmitate</keyword>
<evidence type="ECO:0000256" key="8">
    <source>
        <dbReference type="SAM" id="SignalP"/>
    </source>
</evidence>
<keyword evidence="7" id="KW-0449">Lipoprotein</keyword>
<dbReference type="GO" id="GO:0031241">
    <property type="term" value="C:periplasmic side of cell outer membrane"/>
    <property type="evidence" value="ECO:0007669"/>
    <property type="project" value="TreeGrafter"/>
</dbReference>
<dbReference type="Pfam" id="PF04348">
    <property type="entry name" value="LppC"/>
    <property type="match status" value="1"/>
</dbReference>
<keyword evidence="1 8" id="KW-0732">Signal</keyword>
<keyword evidence="3" id="KW-0573">Peptidoglycan synthesis</keyword>
<dbReference type="PANTHER" id="PTHR38038">
    <property type="entry name" value="PENICILLIN-BINDING PROTEIN ACTIVATOR LPOA"/>
    <property type="match status" value="1"/>
</dbReference>
<evidence type="ECO:0000313" key="9">
    <source>
        <dbReference type="EMBL" id="QGA64247.1"/>
    </source>
</evidence>
<dbReference type="EMBL" id="CP045699">
    <property type="protein sequence ID" value="QGA64247.1"/>
    <property type="molecule type" value="Genomic_DNA"/>
</dbReference>
<dbReference type="GO" id="GO:0009252">
    <property type="term" value="P:peptidoglycan biosynthetic process"/>
    <property type="evidence" value="ECO:0007669"/>
    <property type="project" value="UniProtKB-KW"/>
</dbReference>
<sequence>MKIMNHKSFSVSRLFTSIVLMFILAACSSNPNEGKVDITTAPSQSSKAYLTQAQSLEVAQQTDWLIMALKADVIEQNYDAGKALVTRLGKLPLNESQQAEWQIARAQMLATTDSSDAALKILNFKPQWKLADNQWARYHTLRAQWLEDGKDFFNADRELIALKASQSIASQAPADITAINQRIWANLNQYSAEEVVQLNAQDNEVELQGWLYVAVEMKTKIHDPMKLQSDLQQWFDANPSQAIVLDTPADVQAILDLSIVAPKNVALLLPLGGKYEKSAKLIRDGFIHAMTDDSSRDPAFTMTVYDTSNTDMAAIYQQMQTDKIDFIVGPLIKDNVEKLQDIDDGAIPMLALNFPDQAEEGMQVCYLTLSPEQEAAQAAKHLFENGFKYPLVLAPKGTLGTRITDAFNTAWAKYSNTPTATQAFGGRAELQANVNKAFGLTESQVRINQIKQIAYMDLETEARSRRDIDSVYIAASRSQLTLIKPFIEVAINPDAKPPKLFSNSLSNNGKVRQYQDISGIVYSDIPMLINKDDAAAKQYDQLWPNSSNTEKRLHALGMDSYSLINALPSMKVVPGYQANGETGKLSIDSNCVVQRELSWSEHEAFQSKQDNDDQQ</sequence>
<feature type="chain" id="PRO_5024461405" evidence="8">
    <location>
        <begin position="32"/>
        <end position="615"/>
    </location>
</feature>
<keyword evidence="2" id="KW-0133">Cell shape</keyword>
<dbReference type="CDD" id="cd06339">
    <property type="entry name" value="PBP1_YraM_LppC_lipoprotein-like"/>
    <property type="match status" value="1"/>
</dbReference>
<keyword evidence="6" id="KW-0998">Cell outer membrane</keyword>
<reference evidence="9 10" key="1">
    <citation type="submission" date="2019-10" db="EMBL/GenBank/DDBJ databases">
        <title>Vibrio sp. nov., isolated from Coralline algae surface.</title>
        <authorList>
            <person name="Geng Y."/>
            <person name="Zhang X."/>
        </authorList>
    </citation>
    <scope>NUCLEOTIDE SEQUENCE [LARGE SCALE GENOMIC DNA]</scope>
    <source>
        <strain evidence="9 10">SM1977</strain>
    </source>
</reference>
<protein>
    <submittedName>
        <fullName evidence="9">YraN family protein</fullName>
    </submittedName>
</protein>
<evidence type="ECO:0000256" key="7">
    <source>
        <dbReference type="ARBA" id="ARBA00023288"/>
    </source>
</evidence>
<organism evidence="9 10">
    <name type="scientific">Vibrio algicola</name>
    <dbReference type="NCBI Taxonomy" id="2662262"/>
    <lineage>
        <taxon>Bacteria</taxon>
        <taxon>Pseudomonadati</taxon>
        <taxon>Pseudomonadota</taxon>
        <taxon>Gammaproteobacteria</taxon>
        <taxon>Vibrionales</taxon>
        <taxon>Vibrionaceae</taxon>
        <taxon>Vibrio</taxon>
    </lineage>
</organism>
<dbReference type="PROSITE" id="PS51257">
    <property type="entry name" value="PROKAR_LIPOPROTEIN"/>
    <property type="match status" value="1"/>
</dbReference>
<dbReference type="SUPFAM" id="SSF53822">
    <property type="entry name" value="Periplasmic binding protein-like I"/>
    <property type="match status" value="1"/>
</dbReference>
<dbReference type="InterPro" id="IPR011990">
    <property type="entry name" value="TPR-like_helical_dom_sf"/>
</dbReference>
<proteinExistence type="predicted"/>
<dbReference type="InterPro" id="IPR007443">
    <property type="entry name" value="LpoA"/>
</dbReference>
<name>A0A5Q0TH77_9VIBR</name>
<keyword evidence="4" id="KW-0472">Membrane</keyword>
<dbReference type="RefSeq" id="WP_153446058.1">
    <property type="nucleotide sequence ID" value="NZ_CP045699.1"/>
</dbReference>
<evidence type="ECO:0000256" key="1">
    <source>
        <dbReference type="ARBA" id="ARBA00022729"/>
    </source>
</evidence>
<evidence type="ECO:0000256" key="3">
    <source>
        <dbReference type="ARBA" id="ARBA00022984"/>
    </source>
</evidence>
<evidence type="ECO:0000313" key="10">
    <source>
        <dbReference type="Proteomes" id="UP000348942"/>
    </source>
</evidence>
<dbReference type="GO" id="GO:0008360">
    <property type="term" value="P:regulation of cell shape"/>
    <property type="evidence" value="ECO:0007669"/>
    <property type="project" value="UniProtKB-KW"/>
</dbReference>
<dbReference type="InterPro" id="IPR028082">
    <property type="entry name" value="Peripla_BP_I"/>
</dbReference>
<evidence type="ECO:0000256" key="4">
    <source>
        <dbReference type="ARBA" id="ARBA00023136"/>
    </source>
</evidence>
<dbReference type="AlphaFoldDB" id="A0A5Q0TH77"/>
<evidence type="ECO:0000256" key="5">
    <source>
        <dbReference type="ARBA" id="ARBA00023139"/>
    </source>
</evidence>
<accession>A0A5Q0TH77</accession>
<dbReference type="Proteomes" id="UP000348942">
    <property type="component" value="Chromosome 1"/>
</dbReference>
<feature type="signal peptide" evidence="8">
    <location>
        <begin position="1"/>
        <end position="31"/>
    </location>
</feature>
<keyword evidence="10" id="KW-1185">Reference proteome</keyword>
<dbReference type="PANTHER" id="PTHR38038:SF1">
    <property type="entry name" value="PENICILLIN-BINDING PROTEIN ACTIVATOR LPOA"/>
    <property type="match status" value="1"/>
</dbReference>
<dbReference type="Gene3D" id="1.25.40.650">
    <property type="match status" value="1"/>
</dbReference>